<comment type="caution">
    <text evidence="1">The sequence shown here is derived from an EMBL/GenBank/DDBJ whole genome shotgun (WGS) entry which is preliminary data.</text>
</comment>
<evidence type="ECO:0000313" key="1">
    <source>
        <dbReference type="EMBL" id="MEJ7138872.1"/>
    </source>
</evidence>
<keyword evidence="2" id="KW-1185">Reference proteome</keyword>
<reference evidence="1" key="1">
    <citation type="submission" date="2023-10" db="EMBL/GenBank/DDBJ databases">
        <title>Amphibacter perezi, gen. nov., sp. nov. a novel taxa of the family Comamonadaceae, class Betaproteobacteria isolated from the skin microbiota of Pelophylax perezi from different populations.</title>
        <authorList>
            <person name="Costa S."/>
            <person name="Proenca D.N."/>
            <person name="Lopes I."/>
            <person name="Morais P.V."/>
        </authorList>
    </citation>
    <scope>NUCLEOTIDE SEQUENCE</scope>
    <source>
        <strain evidence="1">SL12-8</strain>
    </source>
</reference>
<organism evidence="1 2">
    <name type="scientific">Amphibiibacter pelophylacis</name>
    <dbReference type="NCBI Taxonomy" id="1799477"/>
    <lineage>
        <taxon>Bacteria</taxon>
        <taxon>Pseudomonadati</taxon>
        <taxon>Pseudomonadota</taxon>
        <taxon>Betaproteobacteria</taxon>
        <taxon>Burkholderiales</taxon>
        <taxon>Sphaerotilaceae</taxon>
        <taxon>Amphibiibacter</taxon>
    </lineage>
</organism>
<dbReference type="Proteomes" id="UP001364695">
    <property type="component" value="Unassembled WGS sequence"/>
</dbReference>
<proteinExistence type="predicted"/>
<sequence>MTTLLVLLPDPNRAPVPDDATPLDHLLVQGDTVLASGCSAAGRLPQAAECVLLLPDSAVAWHRLTLPKAPRAKLRAVLGNALEDQVLDDTPDLHLALPQGAAPGSETWVAVMARQRLAALLRVLEAAGHRAERAHPLSWPGQSGPGPEDDSRPSSGYGHFSEGPALEGEDGGQIVWTDADGVAVWPLAGGHARQALAGALAGDGPSATWTATWTAAPAAASVAERWLRQPVPVLSDSQRWLQASRSPWQLLQFDLQPARKGWQHLQRLGRELGQPTWRPARWGLAALVLLAVVGLNLRWWQLSHEAQRLGQHIQASVKTAFPEIPVLLDAPLQVRQALQGLRQRTGASDPADFAVLMGAAASAWPAGAAPASRLNYDGASLSLQRGTWSGEQQQTFAASLREQGLQVLDEGAAVRLRPLPVGGTP</sequence>
<protein>
    <submittedName>
        <fullName evidence="1">Type II secretion system protein GspL</fullName>
    </submittedName>
</protein>
<dbReference type="EMBL" id="JAWDIE010000016">
    <property type="protein sequence ID" value="MEJ7138872.1"/>
    <property type="molecule type" value="Genomic_DNA"/>
</dbReference>
<evidence type="ECO:0000313" key="2">
    <source>
        <dbReference type="Proteomes" id="UP001364695"/>
    </source>
</evidence>
<name>A0ACC6P3W7_9BURK</name>
<gene>
    <name evidence="1" type="primary">gspL</name>
    <name evidence="1" type="ORF">RV045_10610</name>
</gene>
<accession>A0ACC6P3W7</accession>